<dbReference type="Pfam" id="PF25249">
    <property type="entry name" value="Ig_CFAP65_7th"/>
    <property type="match status" value="1"/>
</dbReference>
<feature type="compositionally biased region" description="Basic and acidic residues" evidence="7">
    <location>
        <begin position="1025"/>
        <end position="1034"/>
    </location>
</feature>
<evidence type="ECO:0000256" key="6">
    <source>
        <dbReference type="ARBA" id="ARBA00023273"/>
    </source>
</evidence>
<dbReference type="Proteomes" id="UP000265515">
    <property type="component" value="Unassembled WGS sequence"/>
</dbReference>
<evidence type="ECO:0000256" key="4">
    <source>
        <dbReference type="ARBA" id="ARBA00022846"/>
    </source>
</evidence>
<dbReference type="Pfam" id="PF24507">
    <property type="entry name" value="Ig_CFAP65_4th"/>
    <property type="match status" value="1"/>
</dbReference>
<keyword evidence="6" id="KW-0966">Cell projection</keyword>
<dbReference type="GO" id="GO:0005737">
    <property type="term" value="C:cytoplasm"/>
    <property type="evidence" value="ECO:0007669"/>
    <property type="project" value="UniProtKB-SubCell"/>
</dbReference>
<reference evidence="13 14" key="1">
    <citation type="journal article" date="2018" name="Cell">
        <title>The Chara Genome: Secondary Complexity and Implications for Plant Terrestrialization.</title>
        <authorList>
            <person name="Nishiyama T."/>
            <person name="Sakayama H."/>
            <person name="Vries J.D."/>
            <person name="Buschmann H."/>
            <person name="Saint-Marcoux D."/>
            <person name="Ullrich K.K."/>
            <person name="Haas F.B."/>
            <person name="Vanderstraeten L."/>
            <person name="Becker D."/>
            <person name="Lang D."/>
            <person name="Vosolsobe S."/>
            <person name="Rombauts S."/>
            <person name="Wilhelmsson P.K.I."/>
            <person name="Janitza P."/>
            <person name="Kern R."/>
            <person name="Heyl A."/>
            <person name="Rumpler F."/>
            <person name="Villalobos L.I.A.C."/>
            <person name="Clay J.M."/>
            <person name="Skokan R."/>
            <person name="Toyoda A."/>
            <person name="Suzuki Y."/>
            <person name="Kagoshima H."/>
            <person name="Schijlen E."/>
            <person name="Tajeshwar N."/>
            <person name="Catarino B."/>
            <person name="Hetherington A.J."/>
            <person name="Saltykova A."/>
            <person name="Bonnot C."/>
            <person name="Breuninger H."/>
            <person name="Symeonidi A."/>
            <person name="Radhakrishnan G.V."/>
            <person name="Van Nieuwerburgh F."/>
            <person name="Deforce D."/>
            <person name="Chang C."/>
            <person name="Karol K.G."/>
            <person name="Hedrich R."/>
            <person name="Ulvskov P."/>
            <person name="Glockner G."/>
            <person name="Delwiche C.F."/>
            <person name="Petrasek J."/>
            <person name="Van de Peer Y."/>
            <person name="Friml J."/>
            <person name="Beilby M."/>
            <person name="Dolan L."/>
            <person name="Kohara Y."/>
            <person name="Sugano S."/>
            <person name="Fujiyama A."/>
            <person name="Delaux P.-M."/>
            <person name="Quint M."/>
            <person name="TheiBen G."/>
            <person name="Hagemann M."/>
            <person name="Harholt J."/>
            <person name="Dunand C."/>
            <person name="Zachgo S."/>
            <person name="Langdale J."/>
            <person name="Maumus F."/>
            <person name="Straeten D.V.D."/>
            <person name="Gould S.B."/>
            <person name="Rensing S.A."/>
        </authorList>
    </citation>
    <scope>NUCLEOTIDE SEQUENCE [LARGE SCALE GENOMIC DNA]</scope>
    <source>
        <strain evidence="13 14">S276</strain>
    </source>
</reference>
<feature type="region of interest" description="Disordered" evidence="7">
    <location>
        <begin position="1219"/>
        <end position="1238"/>
    </location>
</feature>
<dbReference type="InterPro" id="IPR057470">
    <property type="entry name" value="Ig_CFAP65_7th"/>
</dbReference>
<dbReference type="OMA" id="MENPNDY"/>
<protein>
    <recommendedName>
        <fullName evidence="15">Abnormal spindle-like microcephaly-associated protein ASH domain-containing protein</fullName>
    </recommendedName>
</protein>
<dbReference type="PANTHER" id="PTHR46127:SF1">
    <property type="entry name" value="CILIA- AND FLAGELLA-ASSOCIATED PROTEIN 65"/>
    <property type="match status" value="1"/>
</dbReference>
<feature type="compositionally biased region" description="Low complexity" evidence="7">
    <location>
        <begin position="2119"/>
        <end position="2139"/>
    </location>
</feature>
<evidence type="ECO:0000256" key="2">
    <source>
        <dbReference type="ARBA" id="ARBA00004496"/>
    </source>
</evidence>
<feature type="region of interest" description="Disordered" evidence="7">
    <location>
        <begin position="2117"/>
        <end position="2145"/>
    </location>
</feature>
<dbReference type="Gramene" id="GBG85662">
    <property type="protein sequence ID" value="GBG85662"/>
    <property type="gene ID" value="CBR_g40394"/>
</dbReference>
<feature type="region of interest" description="Disordered" evidence="7">
    <location>
        <begin position="1025"/>
        <end position="1047"/>
    </location>
</feature>
<feature type="compositionally biased region" description="Polar residues" evidence="7">
    <location>
        <begin position="2174"/>
        <end position="2189"/>
    </location>
</feature>
<gene>
    <name evidence="13" type="ORF">CBR_g40394</name>
</gene>
<evidence type="ECO:0000313" key="14">
    <source>
        <dbReference type="Proteomes" id="UP000265515"/>
    </source>
</evidence>
<feature type="domain" description="CFAP65 seventh Ig-like" evidence="12">
    <location>
        <begin position="897"/>
        <end position="970"/>
    </location>
</feature>
<dbReference type="PANTHER" id="PTHR46127">
    <property type="entry name" value="CILIA- AND FLAGELLA-ASSOCIATED PROTEIN 65"/>
    <property type="match status" value="1"/>
</dbReference>
<dbReference type="InterPro" id="IPR056305">
    <property type="entry name" value="Ig_CFAP65_10th"/>
</dbReference>
<dbReference type="OrthoDB" id="415597at2759"/>
<dbReference type="SUPFAM" id="SSF49354">
    <property type="entry name" value="PapD-like"/>
    <property type="match status" value="1"/>
</dbReference>
<dbReference type="NCBIfam" id="NF012200">
    <property type="entry name" value="choice_anch_D"/>
    <property type="match status" value="1"/>
</dbReference>
<feature type="region of interest" description="Disordered" evidence="7">
    <location>
        <begin position="2157"/>
        <end position="2189"/>
    </location>
</feature>
<keyword evidence="14" id="KW-1185">Reference proteome</keyword>
<keyword evidence="5" id="KW-0969">Cilium</keyword>
<feature type="compositionally biased region" description="Basic and acidic residues" evidence="7">
    <location>
        <begin position="2054"/>
        <end position="2063"/>
    </location>
</feature>
<dbReference type="InterPro" id="IPR056344">
    <property type="entry name" value="Ig_CFAP65-like_9th"/>
</dbReference>
<dbReference type="Pfam" id="PF22544">
    <property type="entry name" value="HYDIN_VesB_CFA65-like_Ig"/>
    <property type="match status" value="1"/>
</dbReference>
<feature type="region of interest" description="Disordered" evidence="7">
    <location>
        <begin position="2025"/>
        <end position="2063"/>
    </location>
</feature>
<comment type="caution">
    <text evidence="13">The sequence shown here is derived from an EMBL/GenBank/DDBJ whole genome shotgun (WGS) entry which is preliminary data.</text>
</comment>
<feature type="domain" description="HYDIN/VesB/CFA65-like Ig-like" evidence="8">
    <location>
        <begin position="252"/>
        <end position="337"/>
    </location>
</feature>
<keyword evidence="4" id="KW-0282">Flagellum</keyword>
<dbReference type="Pfam" id="PF24816">
    <property type="entry name" value="Ig_CFAP65__9th"/>
    <property type="match status" value="1"/>
</dbReference>
<dbReference type="Gene3D" id="2.60.40.10">
    <property type="entry name" value="Immunoglobulins"/>
    <property type="match status" value="8"/>
</dbReference>
<dbReference type="InterPro" id="IPR013783">
    <property type="entry name" value="Ig-like_fold"/>
</dbReference>
<evidence type="ECO:0008006" key="15">
    <source>
        <dbReference type="Google" id="ProtNLM"/>
    </source>
</evidence>
<name>A0A388LTX7_CHABU</name>
<evidence type="ECO:0000256" key="5">
    <source>
        <dbReference type="ARBA" id="ARBA00023069"/>
    </source>
</evidence>
<dbReference type="InterPro" id="IPR052614">
    <property type="entry name" value="CFAP65"/>
</dbReference>
<evidence type="ECO:0000259" key="11">
    <source>
        <dbReference type="Pfam" id="PF24816"/>
    </source>
</evidence>
<feature type="domain" description="CFAP65 fourth Ig-like" evidence="10">
    <location>
        <begin position="367"/>
        <end position="458"/>
    </location>
</feature>
<comment type="subcellular location">
    <subcellularLocation>
        <location evidence="1">Cell projection</location>
        <location evidence="1">Cilium</location>
        <location evidence="1">Flagellum</location>
    </subcellularLocation>
    <subcellularLocation>
        <location evidence="2">Cytoplasm</location>
    </subcellularLocation>
</comment>
<evidence type="ECO:0000256" key="1">
    <source>
        <dbReference type="ARBA" id="ARBA00004230"/>
    </source>
</evidence>
<keyword evidence="3" id="KW-0963">Cytoplasm</keyword>
<evidence type="ECO:0000256" key="3">
    <source>
        <dbReference type="ARBA" id="ARBA00022490"/>
    </source>
</evidence>
<proteinExistence type="predicted"/>
<evidence type="ECO:0000259" key="12">
    <source>
        <dbReference type="Pfam" id="PF25249"/>
    </source>
</evidence>
<evidence type="ECO:0000259" key="9">
    <source>
        <dbReference type="Pfam" id="PF24291"/>
    </source>
</evidence>
<organism evidence="13 14">
    <name type="scientific">Chara braunii</name>
    <name type="common">Braun's stonewort</name>
    <dbReference type="NCBI Taxonomy" id="69332"/>
    <lineage>
        <taxon>Eukaryota</taxon>
        <taxon>Viridiplantae</taxon>
        <taxon>Streptophyta</taxon>
        <taxon>Charophyceae</taxon>
        <taxon>Charales</taxon>
        <taxon>Characeae</taxon>
        <taxon>Chara</taxon>
    </lineage>
</organism>
<evidence type="ECO:0000259" key="8">
    <source>
        <dbReference type="Pfam" id="PF22544"/>
    </source>
</evidence>
<feature type="domain" description="CFAP65-like ninth Ig-like" evidence="11">
    <location>
        <begin position="1302"/>
        <end position="1479"/>
    </location>
</feature>
<dbReference type="EMBL" id="BFEA01000529">
    <property type="protein sequence ID" value="GBG85662.1"/>
    <property type="molecule type" value="Genomic_DNA"/>
</dbReference>
<feature type="compositionally biased region" description="Basic and acidic residues" evidence="7">
    <location>
        <begin position="2025"/>
        <end position="2038"/>
    </location>
</feature>
<feature type="domain" description="CFAP65 tenth Ig-like" evidence="9">
    <location>
        <begin position="1489"/>
        <end position="1599"/>
    </location>
</feature>
<evidence type="ECO:0000256" key="7">
    <source>
        <dbReference type="SAM" id="MobiDB-lite"/>
    </source>
</evidence>
<dbReference type="GO" id="GO:0031514">
    <property type="term" value="C:motile cilium"/>
    <property type="evidence" value="ECO:0007669"/>
    <property type="project" value="UniProtKB-SubCell"/>
</dbReference>
<evidence type="ECO:0000313" key="13">
    <source>
        <dbReference type="EMBL" id="GBG85662.1"/>
    </source>
</evidence>
<dbReference type="InterPro" id="IPR058536">
    <property type="entry name" value="Ig_CFAP65_4th"/>
</dbReference>
<accession>A0A388LTX7</accession>
<dbReference type="STRING" id="69332.A0A388LTX7"/>
<dbReference type="InterPro" id="IPR008962">
    <property type="entry name" value="PapD-like_sf"/>
</dbReference>
<dbReference type="InterPro" id="IPR053879">
    <property type="entry name" value="HYDIN_VesB_CFA65-like_Ig"/>
</dbReference>
<sequence>MPLQRPEMVGLSKVVLPQTDRWLAGISFQSQPERQRALGIDYPTCIEWRAWRAGRTSTKALVLRNISNRTVLLRYRQLATPHFVMDCPNPLKLSPGMAVAGAVTFCAPSREHYDKGVLHYADVVHFSAMGKKGGSRGAGQDESFSVNLRAVMASVRLIMPTRVDFGYACVGEWTERKVQIQNVGEFGVRYEWKVDNPFDIDPDEGAINAGEGTIVTLRYRPEAASFQTGMAFCFTQGGLGNKLKLTGVGKYPALVLSQTSLDFGKVISGCSLEREIILRNSSAVSATFLIKRVSDLATDQDHTVSVSPLQGLVQPGSHILLKISFAPVATGTHSVEYFNILSNLLTGPPLTVCGMAVGPSISLSPPSLHFGTVTIGSSKARSMLLENHSEVLVHYQVMVEDAGVFQFDQMNGVIQPCSCVAVTVHFRPMGPMHYYKHAICVAKHAQTPLVCELIGMGFLKRLLHPGQLFGQHSDKYRDGPGLGSFETQLVDNPYVKTVTSLPKKAGFPHSLQSRQVNNDYKLDHSDIIMPVVEQQNQLLSDHDAAWTTASKVKQLLQMSAGKERVSQAPMDVLDATDFAMDLAHEDQAKQTHVPEEMSFSSAWEVLFRNGCAWPCCWATGIQQSELISLQPSKIDFGSCSPLHASKYQRVNVTNNDTQPIICVWIIPNCEDSVHSPGGGKRDHNLGHEQEMSGARAGLTPIVLGPIFQAFPKQAEIRPGGTFTFRLIFQPRKSNCYYSKMLECIAYRNHTPIFRKAHSDELVHPYSICINVTGHTFQKDTQEFIPRGSFAPSTIRFPPVHSGYPSYQTAILRNNGHTPLRFMFVEDNLHPAFQLRPMEGVVAGNDFQIVAFRYKSWSPKSQKCQVLCVLNHSIRHALTLNLHGYSCAAKLQLGTGAKLVFKSTCVGTMSRRYLRLHNTSPIPVWFRWIIPSKSCHIFHVSPDTGFLRGNEVIFATWLFAPLTRAKYNLKVICEAYATGPPPRSVPAIPTRARGVDDPITEPLPMHTAVTAPLDFRAVYTMARSRRESNGHRDDSQESQQLPPGQVLPAWDVAHPPDYKAILALEADGTCGLVTIEPTLLDFGAVIAGSRSSMDFIMYNHSDCDLFYDLAYREEDKHLRDVVGVTSKKRNRDTTLEVPDEHHGLPGVTLVNDVRLQLSESRGVLPSRSHKRIEVSFKPMRRALYSYQIVCWVVAFNHLVIPAGRSRERASQLQIDSTDLTSTLGSNKEKRHDEGETTASKSKFDIRGSNMAPGCRVETPEMLEAARRARRSIEFEGQLAIETGDPRSSGTAAEVRMSAHATFPALSIIETRCFGLSKTQAWNQLNVDAINHELSLPLSKSEILLNSTGRYETFAATLNRLQPMPFDFGAKSWRSEATTIHVLFKNVEALRATWRLRIWGQGDLNMEGWVDGGEPLSAEERSRAAVVENELFSVYPTAGELGLGETVHIVFCYYHDVVGKHELPAVLEVAQGKWIHLNLIGTTYESAELVSFSGQELRFRPFPIGEKSPLIQTYEIRNGGPSALPYSVSMAPLRRLRQENFDFQVVSCTNAQGLLPVANSVQLKWTFMPLEEKEYSVETTLQVGSEERICLRVVGHGFQPCARRRWATLSSTEHQDIVDGMPLAAMVEPASGPSNSLCGIPSKKNPLPQDPRFSNISWPREAVGRPSKMYYGLKSRNGPSDYHYSISKGQALRTRHRQILILPYQLGMLSTEIVLFGKVPQHSINRQIVILQNRVFTTKVKFAWRLGHEGQKSALGHLAVIPAEGVLDRARKCVCKIVFAASSHSQFFETVLRCDLEPLPNIGNDAFTKSTIPQFSEESSKMTRNSKDGRQPATQFHNAQMNIGLRSSLYQLDHLAITDPGLLDSDHRTATESVIANGRRGRRSSDCRQWSATSQMMVEKQMENENGTNVIADETKDVTLTQRSQDIIREDLDKVAAFHTRKNSKTFQSALRATTENVCRRLPRLAENLVFANTLEEVENRRGHPNLDRPQNKTVLCLTVSAYVQAIDEIKLYPTSDINMFFIPPLKRPDGSSSDTDRRAALGKGNLPSGQIAGRPGEEESKHEEEVVSVASTQVGQRVKTIQDILRLLLQLSLAGVVSTGVLCVPNREAPSFFTQWQLNTSPPLSRDSTTDDTSFTTSDSLTDHGVGSDLAIVERGEHGRLSASQPARTHDDNDNFATSTTMSPLDSLGSSHTNNVILADKEGTEHLNGSGNTIVATTVSLSEPGSKGLSEPRTQDVLHLHQAALLPLTDGLSPPQALREQIADDLTAASELQNVLSETATHTEVSAEIPETTRSIAGTTGGHNKGSGNLGLSEPFNRIKASHQRDVPRTVQAQGFFEIAEFVLEETLFCIIREKLSGHVGAI</sequence>
<evidence type="ECO:0000259" key="10">
    <source>
        <dbReference type="Pfam" id="PF24507"/>
    </source>
</evidence>
<dbReference type="Pfam" id="PF24291">
    <property type="entry name" value="Ig_CFAP65"/>
    <property type="match status" value="1"/>
</dbReference>